<protein>
    <submittedName>
        <fullName evidence="3">14002_t:CDS:1</fullName>
    </submittedName>
</protein>
<dbReference type="InterPro" id="IPR054289">
    <property type="entry name" value="DUF7025"/>
</dbReference>
<evidence type="ECO:0000259" key="2">
    <source>
        <dbReference type="Pfam" id="PF22942"/>
    </source>
</evidence>
<feature type="domain" description="DUF7025" evidence="2">
    <location>
        <begin position="157"/>
        <end position="258"/>
    </location>
</feature>
<gene>
    <name evidence="3" type="ORF">FCALED_LOCUS13568</name>
</gene>
<reference evidence="3" key="1">
    <citation type="submission" date="2021-06" db="EMBL/GenBank/DDBJ databases">
        <authorList>
            <person name="Kallberg Y."/>
            <person name="Tangrot J."/>
            <person name="Rosling A."/>
        </authorList>
    </citation>
    <scope>NUCLEOTIDE SEQUENCE</scope>
    <source>
        <strain evidence="3">UK204</strain>
    </source>
</reference>
<dbReference type="PANTHER" id="PTHR46411">
    <property type="entry name" value="FAMILY ATPASE, PUTATIVE-RELATED"/>
    <property type="match status" value="1"/>
</dbReference>
<proteinExistence type="predicted"/>
<evidence type="ECO:0000313" key="3">
    <source>
        <dbReference type="EMBL" id="CAG8702914.1"/>
    </source>
</evidence>
<name>A0A9N9HS61_9GLOM</name>
<dbReference type="EMBL" id="CAJVPQ010008020">
    <property type="protein sequence ID" value="CAG8702914.1"/>
    <property type="molecule type" value="Genomic_DNA"/>
</dbReference>
<dbReference type="OrthoDB" id="10573395at2759"/>
<accession>A0A9N9HS61</accession>
<organism evidence="3 4">
    <name type="scientific">Funneliformis caledonium</name>
    <dbReference type="NCBI Taxonomy" id="1117310"/>
    <lineage>
        <taxon>Eukaryota</taxon>
        <taxon>Fungi</taxon>
        <taxon>Fungi incertae sedis</taxon>
        <taxon>Mucoromycota</taxon>
        <taxon>Glomeromycotina</taxon>
        <taxon>Glomeromycetes</taxon>
        <taxon>Glomerales</taxon>
        <taxon>Glomeraceae</taxon>
        <taxon>Funneliformis</taxon>
    </lineage>
</organism>
<comment type="caution">
    <text evidence="3">The sequence shown here is derived from an EMBL/GenBank/DDBJ whole genome shotgun (WGS) entry which is preliminary data.</text>
</comment>
<sequence length="293" mass="34082">MRHQQFAIRPIFPYADVLEDDKEVADVTLDDVLKVDWNWPCFDEWYDSRTGKKSRKEKNESIQKSKFVPFKVVYLQNSKDFYTTFVELSSHSLIKILRSVLLDDKEILNDAPRIEALIPLSETVTEDGASDLEVERIHLNHLIRFLEQEYNQTTKTRKRMLEQRVISYDILSLTALHSKTIVHSRCDMSGQQIGGIISSTDERVEFVNNEYKRVFNIKIKVIDCDGKGFKRCFVTRKIECFKGEVGFSDLPVVPFKFSKTNAFLENAIIENGKRFFDLALGSIFMNYEGPLLR</sequence>
<dbReference type="Pfam" id="PF22942">
    <property type="entry name" value="DUF7025"/>
    <property type="match status" value="1"/>
</dbReference>
<evidence type="ECO:0000313" key="4">
    <source>
        <dbReference type="Proteomes" id="UP000789570"/>
    </source>
</evidence>
<keyword evidence="4" id="KW-1185">Reference proteome</keyword>
<dbReference type="AlphaFoldDB" id="A0A9N9HS61"/>
<dbReference type="PANTHER" id="PTHR46411:SF3">
    <property type="entry name" value="AAA+ ATPASE DOMAIN-CONTAINING PROTEIN"/>
    <property type="match status" value="1"/>
</dbReference>
<evidence type="ECO:0000256" key="1">
    <source>
        <dbReference type="SAM" id="Coils"/>
    </source>
</evidence>
<keyword evidence="1" id="KW-0175">Coiled coil</keyword>
<dbReference type="Proteomes" id="UP000789570">
    <property type="component" value="Unassembled WGS sequence"/>
</dbReference>
<feature type="coiled-coil region" evidence="1">
    <location>
        <begin position="129"/>
        <end position="163"/>
    </location>
</feature>